<dbReference type="Proteomes" id="UP001589645">
    <property type="component" value="Unassembled WGS sequence"/>
</dbReference>
<protein>
    <submittedName>
        <fullName evidence="1">AraC family transcriptional regulator</fullName>
    </submittedName>
</protein>
<evidence type="ECO:0000313" key="1">
    <source>
        <dbReference type="EMBL" id="MFB9136546.1"/>
    </source>
</evidence>
<proteinExistence type="predicted"/>
<keyword evidence="2" id="KW-1185">Reference proteome</keyword>
<organism evidence="1 2">
    <name type="scientific">Vibrio olivae</name>
    <dbReference type="NCBI Taxonomy" id="1243002"/>
    <lineage>
        <taxon>Bacteria</taxon>
        <taxon>Pseudomonadati</taxon>
        <taxon>Pseudomonadota</taxon>
        <taxon>Gammaproteobacteria</taxon>
        <taxon>Vibrionales</taxon>
        <taxon>Vibrionaceae</taxon>
        <taxon>Vibrio</taxon>
    </lineage>
</organism>
<dbReference type="RefSeq" id="WP_390194745.1">
    <property type="nucleotide sequence ID" value="NZ_JBHMEP010000006.1"/>
</dbReference>
<accession>A0ABV5HQP5</accession>
<name>A0ABV5HQP5_9VIBR</name>
<comment type="caution">
    <text evidence="1">The sequence shown here is derived from an EMBL/GenBank/DDBJ whole genome shotgun (WGS) entry which is preliminary data.</text>
</comment>
<dbReference type="EMBL" id="JBHMEP010000006">
    <property type="protein sequence ID" value="MFB9136546.1"/>
    <property type="molecule type" value="Genomic_DNA"/>
</dbReference>
<reference evidence="1 2" key="1">
    <citation type="submission" date="2024-09" db="EMBL/GenBank/DDBJ databases">
        <authorList>
            <person name="Sun Q."/>
            <person name="Mori K."/>
        </authorList>
    </citation>
    <scope>NUCLEOTIDE SEQUENCE [LARGE SCALE GENOMIC DNA]</scope>
    <source>
        <strain evidence="1 2">CECT 8064</strain>
    </source>
</reference>
<dbReference type="PANTHER" id="PTHR11019">
    <property type="entry name" value="HTH-TYPE TRANSCRIPTIONAL REGULATOR NIMR"/>
    <property type="match status" value="1"/>
</dbReference>
<dbReference type="PANTHER" id="PTHR11019:SF199">
    <property type="entry name" value="HTH-TYPE TRANSCRIPTIONAL REGULATOR NIMR"/>
    <property type="match status" value="1"/>
</dbReference>
<evidence type="ECO:0000313" key="2">
    <source>
        <dbReference type="Proteomes" id="UP001589645"/>
    </source>
</evidence>
<sequence length="200" mass="22808">MHYAIQHTTQHHAYLSSTPRKRTFKYQLIVVTQGMVLCRLGKTEYVIEANQAFWLPFDCLTSLTFFPQTRIESIEISRRSHAFMPSNAGYVTLSPLATALVDALAKQTNDAKRQKLLAVVLDEVETWQPELTTSKLTQAVSQWQKDTRGLSAELLLGLKLRESQKRQLSGISQQQVIKDLFDDNAQSYQQICQLMLAPKH</sequence>
<gene>
    <name evidence="1" type="ORF">ACFFUV_16375</name>
</gene>